<proteinExistence type="predicted"/>
<dbReference type="GO" id="GO:0016787">
    <property type="term" value="F:hydrolase activity"/>
    <property type="evidence" value="ECO:0007669"/>
    <property type="project" value="UniProtKB-KW"/>
</dbReference>
<sequence>MSVRESAFFFECRGESLLGLVSTPADEAAGAAGLGVLIVVGGPQYRVGSHRQFALLARHLAGEGIPCMRFDYRGMGDSSGAACGFEEIDDDLRAALDTFHERVPGLRGVVLWGLCDGASAAAFYAPTDRRVAGLVLLNPWVRTEAGEARTYLWHYYLRRLFSVAFWKKLAGGGVALGRALGEIRQRLAQLRGSAPATQGEARAVAQAALPLPERMLAALWTGGLPRLLILSGRDYVAQEFEQVLAGAAWGTLHPPSAIHRLPEADHTFSSAPWRDEVARQTACWLRTLSAQLPDSQGSAGEKHDVHAGYAPPDSPGAAARPVGRGDGPATG</sequence>
<dbReference type="Gene3D" id="3.40.50.1820">
    <property type="entry name" value="alpha/beta hydrolase"/>
    <property type="match status" value="1"/>
</dbReference>
<reference evidence="3 4" key="1">
    <citation type="submission" date="2019-04" db="EMBL/GenBank/DDBJ databases">
        <title>Azoarcus nasutitermitis sp. nov. isolated from termite nest.</title>
        <authorList>
            <person name="Lin S.-Y."/>
            <person name="Hameed A."/>
            <person name="Hsu Y.-H."/>
            <person name="Young C.-C."/>
        </authorList>
    </citation>
    <scope>NUCLEOTIDE SEQUENCE [LARGE SCALE GENOMIC DNA]</scope>
    <source>
        <strain evidence="3 4">CC-YHH838</strain>
    </source>
</reference>
<comment type="caution">
    <text evidence="3">The sequence shown here is derived from an EMBL/GenBank/DDBJ whole genome shotgun (WGS) entry which is preliminary data.</text>
</comment>
<evidence type="ECO:0000259" key="2">
    <source>
        <dbReference type="Pfam" id="PF12146"/>
    </source>
</evidence>
<dbReference type="Pfam" id="PF12146">
    <property type="entry name" value="Hydrolase_4"/>
    <property type="match status" value="1"/>
</dbReference>
<keyword evidence="4" id="KW-1185">Reference proteome</keyword>
<dbReference type="OrthoDB" id="5379975at2"/>
<gene>
    <name evidence="3" type="ORF">E6C76_13685</name>
</gene>
<dbReference type="NCBIfam" id="TIGR03100">
    <property type="entry name" value="hydr1_PEP"/>
    <property type="match status" value="1"/>
</dbReference>
<accession>A0A4S4AUK0</accession>
<dbReference type="SUPFAM" id="SSF53474">
    <property type="entry name" value="alpha/beta-Hydrolases"/>
    <property type="match status" value="1"/>
</dbReference>
<dbReference type="InterPro" id="IPR017531">
    <property type="entry name" value="Hydrolase-1_PEP"/>
</dbReference>
<dbReference type="RefSeq" id="WP_136348802.1">
    <property type="nucleotide sequence ID" value="NZ_SSOC01000005.1"/>
</dbReference>
<dbReference type="Proteomes" id="UP000308430">
    <property type="component" value="Unassembled WGS sequence"/>
</dbReference>
<dbReference type="EMBL" id="SSOC01000005">
    <property type="protein sequence ID" value="THF63641.1"/>
    <property type="molecule type" value="Genomic_DNA"/>
</dbReference>
<dbReference type="AlphaFoldDB" id="A0A4S4AUK0"/>
<evidence type="ECO:0000256" key="1">
    <source>
        <dbReference type="SAM" id="MobiDB-lite"/>
    </source>
</evidence>
<organism evidence="3 4">
    <name type="scientific">Pseudothauera nasutitermitis</name>
    <dbReference type="NCBI Taxonomy" id="2565930"/>
    <lineage>
        <taxon>Bacteria</taxon>
        <taxon>Pseudomonadati</taxon>
        <taxon>Pseudomonadota</taxon>
        <taxon>Betaproteobacteria</taxon>
        <taxon>Rhodocyclales</taxon>
        <taxon>Zoogloeaceae</taxon>
        <taxon>Pseudothauera</taxon>
    </lineage>
</organism>
<dbReference type="InterPro" id="IPR022742">
    <property type="entry name" value="Hydrolase_4"/>
</dbReference>
<evidence type="ECO:0000313" key="3">
    <source>
        <dbReference type="EMBL" id="THF63641.1"/>
    </source>
</evidence>
<evidence type="ECO:0000313" key="4">
    <source>
        <dbReference type="Proteomes" id="UP000308430"/>
    </source>
</evidence>
<feature type="domain" description="Serine aminopeptidase S33" evidence="2">
    <location>
        <begin position="51"/>
        <end position="152"/>
    </location>
</feature>
<keyword evidence="3" id="KW-0378">Hydrolase</keyword>
<feature type="region of interest" description="Disordered" evidence="1">
    <location>
        <begin position="293"/>
        <end position="331"/>
    </location>
</feature>
<name>A0A4S4AUK0_9RHOO</name>
<protein>
    <submittedName>
        <fullName evidence="3">Hydrolase 1, exosortase A system-associated</fullName>
    </submittedName>
</protein>
<dbReference type="InterPro" id="IPR029058">
    <property type="entry name" value="AB_hydrolase_fold"/>
</dbReference>